<feature type="transmembrane region" description="Helical" evidence="1">
    <location>
        <begin position="39"/>
        <end position="60"/>
    </location>
</feature>
<dbReference type="EMBL" id="AOHV01000027">
    <property type="protein sequence ID" value="ELY36988.1"/>
    <property type="molecule type" value="Genomic_DNA"/>
</dbReference>
<dbReference type="PATRIC" id="fig|795797.18.peg.2874"/>
<evidence type="ECO:0000313" key="3">
    <source>
        <dbReference type="EMBL" id="ELY36988.1"/>
    </source>
</evidence>
<dbReference type="EMBL" id="CP002062">
    <property type="protein sequence ID" value="ADJ16253.1"/>
    <property type="molecule type" value="Genomic_DNA"/>
</dbReference>
<dbReference type="AlphaFoldDB" id="D8J8K7"/>
<keyword evidence="1" id="KW-0812">Transmembrane</keyword>
<dbReference type="STRING" id="795797.HacjB3_14360"/>
<evidence type="ECO:0000313" key="2">
    <source>
        <dbReference type="EMBL" id="ADJ16253.1"/>
    </source>
</evidence>
<dbReference type="KEGG" id="hje:HacjB3_14360"/>
<evidence type="ECO:0000313" key="4">
    <source>
        <dbReference type="Proteomes" id="UP000000390"/>
    </source>
</evidence>
<dbReference type="Proteomes" id="UP000000390">
    <property type="component" value="Chromosome"/>
</dbReference>
<feature type="transmembrane region" description="Helical" evidence="1">
    <location>
        <begin position="12"/>
        <end position="33"/>
    </location>
</feature>
<sequence length="64" mass="6855">MGIVEIRYERQFQLVAVVLLAVLGLIALGFAGVVSEATVRGVLVPASTVAVVVWLGAWLWSRFG</sequence>
<keyword evidence="5" id="KW-1185">Reference proteome</keyword>
<keyword evidence="1" id="KW-0472">Membrane</keyword>
<name>D8J8K7_HALJB</name>
<dbReference type="HOGENOM" id="CLU_2856983_0_0_2"/>
<proteinExistence type="predicted"/>
<reference evidence="3 5" key="2">
    <citation type="journal article" date="2014" name="PLoS Genet.">
        <title>Phylogenetically driven sequencing of extremely halophilic archaea reveals strategies for static and dynamic osmo-response.</title>
        <authorList>
            <person name="Becker E.A."/>
            <person name="Seitzer P.M."/>
            <person name="Tritt A."/>
            <person name="Larsen D."/>
            <person name="Krusor M."/>
            <person name="Yao A.I."/>
            <person name="Wu D."/>
            <person name="Madern D."/>
            <person name="Eisen J.A."/>
            <person name="Darling A.E."/>
            <person name="Facciotti M.T."/>
        </authorList>
    </citation>
    <scope>NUCLEOTIDE SEQUENCE [LARGE SCALE GENOMIC DNA]</scope>
    <source>
        <strain evidence="3">B3</strain>
        <strain evidence="5">DSM 18796 / CECT 7217 / JCM 14584 / KCTC 4019 / B3</strain>
    </source>
</reference>
<evidence type="ECO:0000313" key="5">
    <source>
        <dbReference type="Proteomes" id="UP000011645"/>
    </source>
</evidence>
<protein>
    <submittedName>
        <fullName evidence="2">Uncharacterized protein</fullName>
    </submittedName>
</protein>
<reference evidence="2 4" key="1">
    <citation type="journal article" date="2010" name="J. Bacteriol.">
        <title>Complete genome sequence of Halalkalicoccus jeotgali B3(T), an extremely halophilic archaeon.</title>
        <authorList>
            <person name="Roh S.W."/>
            <person name="Nam Y.D."/>
            <person name="Nam S.H."/>
            <person name="Choi S.H."/>
            <person name="Park H.S."/>
            <person name="Bae J.W."/>
        </authorList>
    </citation>
    <scope>NUCLEOTIDE SEQUENCE [LARGE SCALE GENOMIC DNA]</scope>
    <source>
        <strain evidence="2">B3</strain>
        <strain evidence="4">DSM 18796 / CECT 7217 / JCM 14584 / KCTC 4019 / B3</strain>
    </source>
</reference>
<dbReference type="Proteomes" id="UP000011645">
    <property type="component" value="Unassembled WGS sequence"/>
</dbReference>
<organism evidence="2 4">
    <name type="scientific">Halalkalicoccus jeotgali (strain DSM 18796 / CECT 7217 / JCM 14584 / KCTC 4019 / B3)</name>
    <dbReference type="NCBI Taxonomy" id="795797"/>
    <lineage>
        <taxon>Archaea</taxon>
        <taxon>Methanobacteriati</taxon>
        <taxon>Methanobacteriota</taxon>
        <taxon>Stenosarchaea group</taxon>
        <taxon>Halobacteria</taxon>
        <taxon>Halobacteriales</taxon>
        <taxon>Halococcaceae</taxon>
        <taxon>Halalkalicoccus</taxon>
    </lineage>
</organism>
<accession>D8J8K7</accession>
<evidence type="ECO:0000256" key="1">
    <source>
        <dbReference type="SAM" id="Phobius"/>
    </source>
</evidence>
<gene>
    <name evidence="2" type="ordered locus">HacjB3_14360</name>
    <name evidence="3" type="ORF">C497_09593</name>
</gene>
<keyword evidence="1" id="KW-1133">Transmembrane helix</keyword>